<dbReference type="CDD" id="cd00229">
    <property type="entry name" value="SGNH_hydrolase"/>
    <property type="match status" value="1"/>
</dbReference>
<dbReference type="Gene3D" id="3.40.50.1110">
    <property type="entry name" value="SGNH hydrolase"/>
    <property type="match status" value="1"/>
</dbReference>
<feature type="transmembrane region" description="Helical" evidence="1">
    <location>
        <begin position="296"/>
        <end position="323"/>
    </location>
</feature>
<dbReference type="Proteomes" id="UP000228568">
    <property type="component" value="Unassembled WGS sequence"/>
</dbReference>
<dbReference type="InterPro" id="IPR008258">
    <property type="entry name" value="Transglycosylase_SLT_dom_1"/>
</dbReference>
<accession>A0A2M7V7S8</accession>
<gene>
    <name evidence="4" type="ORF">COX81_02765</name>
</gene>
<proteinExistence type="predicted"/>
<keyword evidence="1" id="KW-0812">Transmembrane</keyword>
<feature type="domain" description="Transglycosylase SLT" evidence="3">
    <location>
        <begin position="405"/>
        <end position="523"/>
    </location>
</feature>
<keyword evidence="1" id="KW-1133">Transmembrane helix</keyword>
<evidence type="ECO:0000256" key="1">
    <source>
        <dbReference type="SAM" id="Phobius"/>
    </source>
</evidence>
<dbReference type="Pfam" id="PF01464">
    <property type="entry name" value="SLT"/>
    <property type="match status" value="1"/>
</dbReference>
<reference evidence="5" key="1">
    <citation type="submission" date="2017-09" db="EMBL/GenBank/DDBJ databases">
        <title>Depth-based differentiation of microbial function through sediment-hosted aquifers and enrichment of novel symbionts in the deep terrestrial subsurface.</title>
        <authorList>
            <person name="Probst A.J."/>
            <person name="Ladd B."/>
            <person name="Jarett J.K."/>
            <person name="Geller-Mcgrath D.E."/>
            <person name="Sieber C.M.K."/>
            <person name="Emerson J.B."/>
            <person name="Anantharaman K."/>
            <person name="Thomas B.C."/>
            <person name="Malmstrom R."/>
            <person name="Stieglmeier M."/>
            <person name="Klingl A."/>
            <person name="Woyke T."/>
            <person name="Ryan C.M."/>
            <person name="Banfield J.F."/>
        </authorList>
    </citation>
    <scope>NUCLEOTIDE SEQUENCE [LARGE SCALE GENOMIC DNA]</scope>
</reference>
<feature type="chain" id="PRO_5014993105" description="Transglycosylase SLT domain-containing protein" evidence="2">
    <location>
        <begin position="35"/>
        <end position="603"/>
    </location>
</feature>
<keyword evidence="2" id="KW-0732">Signal</keyword>
<dbReference type="SUPFAM" id="SSF53955">
    <property type="entry name" value="Lysozyme-like"/>
    <property type="match status" value="1"/>
</dbReference>
<evidence type="ECO:0000259" key="3">
    <source>
        <dbReference type="Pfam" id="PF01464"/>
    </source>
</evidence>
<dbReference type="AlphaFoldDB" id="A0A2M7V7S8"/>
<keyword evidence="1" id="KW-0472">Membrane</keyword>
<comment type="caution">
    <text evidence="4">The sequence shown here is derived from an EMBL/GenBank/DDBJ whole genome shotgun (WGS) entry which is preliminary data.</text>
</comment>
<sequence>MKKLVIKNRINQCIFMTLCLFFIISFLSPQPSLAKTEDGKKVAVIGSSTYVAGCGKSWGFVQRLRKSLPDYTFTCFVKSGSGHDWFLQQFNDNVKGKGYNELIIYSGLNSLGSASSLEKSKESFKQILQPAELEGIRVIVTGAQPFANYKTWTKLWGNNLKENSDWLSTKPYGVDVFVDIYPYINDGAQGLQTIYNSGDGLHMNSDGHQLLHQLIMRLAYDATINVPDLPITEGSVITVKDLSIFGDIELILQKPQPKINIPGLDFSDADKLTSRADEDGNVFILIPYLGEYLATIYRYGVAIMSIIAVVMIINSGFTWVISGGNSEKISEAKKVLVNAITGLILVVGSYTLLYTINPNLVKFKNLKILSITGQPLEAYDKGDDKTPVSTGTPKKFADTSYDEIFQKYAPCVGVDWQILKIISFYESKLNPGVINKTGFTGLFQTKEKFCKTSLNRPQYDVDYETACKNLTNPEVSTMVGASMLRSSIIKIQKQCPTIDSTSAIYFMYIGHHNGQRALEKILEHTCDVDKAKEASYNFWTIYDGGKYADSKPIKRNATVISTEGDNTAKKVMALAISVGVDRNISEENKTVCPLINKSLQSIK</sequence>
<evidence type="ECO:0000313" key="5">
    <source>
        <dbReference type="Proteomes" id="UP000228568"/>
    </source>
</evidence>
<dbReference type="Gene3D" id="1.10.530.10">
    <property type="match status" value="1"/>
</dbReference>
<evidence type="ECO:0000256" key="2">
    <source>
        <dbReference type="SAM" id="SignalP"/>
    </source>
</evidence>
<name>A0A2M7V7S8_9BACT</name>
<dbReference type="EMBL" id="PFPK01000033">
    <property type="protein sequence ID" value="PIZ94740.1"/>
    <property type="molecule type" value="Genomic_DNA"/>
</dbReference>
<evidence type="ECO:0000313" key="4">
    <source>
        <dbReference type="EMBL" id="PIZ94740.1"/>
    </source>
</evidence>
<feature type="transmembrane region" description="Helical" evidence="1">
    <location>
        <begin position="335"/>
        <end position="356"/>
    </location>
</feature>
<organism evidence="4 5">
    <name type="scientific">Candidatus Magasanikbacteria bacterium CG_4_10_14_0_2_um_filter_37_12</name>
    <dbReference type="NCBI Taxonomy" id="1974637"/>
    <lineage>
        <taxon>Bacteria</taxon>
        <taxon>Candidatus Magasanikiibacteriota</taxon>
    </lineage>
</organism>
<dbReference type="InterPro" id="IPR023346">
    <property type="entry name" value="Lysozyme-like_dom_sf"/>
</dbReference>
<dbReference type="InterPro" id="IPR036514">
    <property type="entry name" value="SGNH_hydro_sf"/>
</dbReference>
<dbReference type="SUPFAM" id="SSF52266">
    <property type="entry name" value="SGNH hydrolase"/>
    <property type="match status" value="1"/>
</dbReference>
<protein>
    <recommendedName>
        <fullName evidence="3">Transglycosylase SLT domain-containing protein</fullName>
    </recommendedName>
</protein>
<feature type="signal peptide" evidence="2">
    <location>
        <begin position="1"/>
        <end position="34"/>
    </location>
</feature>